<dbReference type="GeneID" id="9618188"/>
<organism evidence="2">
    <name type="scientific">Volvox carteri f. nagariensis</name>
    <dbReference type="NCBI Taxonomy" id="3068"/>
    <lineage>
        <taxon>Eukaryota</taxon>
        <taxon>Viridiplantae</taxon>
        <taxon>Chlorophyta</taxon>
        <taxon>core chlorophytes</taxon>
        <taxon>Chlorophyceae</taxon>
        <taxon>CS clade</taxon>
        <taxon>Chlamydomonadales</taxon>
        <taxon>Volvocaceae</taxon>
        <taxon>Volvox</taxon>
    </lineage>
</organism>
<dbReference type="OrthoDB" id="40579at2759"/>
<dbReference type="PANTHER" id="PTHR43481:SF4">
    <property type="entry name" value="GLYCEROL-1-PHOSPHATE PHOSPHOHYDROLASE 1-RELATED"/>
    <property type="match status" value="1"/>
</dbReference>
<protein>
    <submittedName>
        <fullName evidence="1">Uncharacterized protein</fullName>
    </submittedName>
</protein>
<dbReference type="AlphaFoldDB" id="D8TK50"/>
<proteinExistence type="predicted"/>
<evidence type="ECO:0000313" key="1">
    <source>
        <dbReference type="EMBL" id="EFJ52001.1"/>
    </source>
</evidence>
<dbReference type="InterPro" id="IPR023214">
    <property type="entry name" value="HAD_sf"/>
</dbReference>
<dbReference type="InParanoid" id="D8TK50"/>
<gene>
    <name evidence="1" type="ORF">VOLCADRAFT_87086</name>
</gene>
<keyword evidence="2" id="KW-1185">Reference proteome</keyword>
<dbReference type="InterPro" id="IPR036412">
    <property type="entry name" value="HAD-like_sf"/>
</dbReference>
<dbReference type="Proteomes" id="UP000001058">
    <property type="component" value="Unassembled WGS sequence"/>
</dbReference>
<dbReference type="SUPFAM" id="SSF56784">
    <property type="entry name" value="HAD-like"/>
    <property type="match status" value="1"/>
</dbReference>
<dbReference type="Gene3D" id="3.40.50.1000">
    <property type="entry name" value="HAD superfamily/HAD-like"/>
    <property type="match status" value="1"/>
</dbReference>
<dbReference type="EMBL" id="GL378325">
    <property type="protein sequence ID" value="EFJ52001.1"/>
    <property type="molecule type" value="Genomic_DNA"/>
</dbReference>
<dbReference type="Pfam" id="PF00702">
    <property type="entry name" value="Hydrolase"/>
    <property type="match status" value="1"/>
</dbReference>
<dbReference type="KEGG" id="vcn:VOLCADRAFT_87086"/>
<dbReference type="InterPro" id="IPR051806">
    <property type="entry name" value="HAD-like_SPP"/>
</dbReference>
<dbReference type="PANTHER" id="PTHR43481">
    <property type="entry name" value="FRUCTOSE-1-PHOSPHATE PHOSPHATASE"/>
    <property type="match status" value="1"/>
</dbReference>
<dbReference type="RefSeq" id="XP_002946775.1">
    <property type="nucleotide sequence ID" value="XM_002946729.1"/>
</dbReference>
<name>D8TK50_VOLCA</name>
<accession>D8TK50</accession>
<dbReference type="GO" id="GO:0050308">
    <property type="term" value="F:sugar-phosphatase activity"/>
    <property type="evidence" value="ECO:0007669"/>
    <property type="project" value="TreeGrafter"/>
</dbReference>
<evidence type="ECO:0000313" key="2">
    <source>
        <dbReference type="Proteomes" id="UP000001058"/>
    </source>
</evidence>
<sequence length="369" mass="38227">MQGVSASAVAVAAAAACALYVFFLSLHAEKATGGGAAAPVAAVDDEEEFTELGGLLRPLQECVRTRTGFGVVPAATVAAVVVASPNGLYELDRLKVRPKGLLPPSPLGGLDAKVPLPVRTRPPPEPIPRVVAAAPAAAGPAAVAASCPNEEIPEMPPRIPPDRCVDPAAPERVRPKPLAMAVVVPTVAPKLLVSPRPCCACMNPCRRPSLCVRMTMRWQQQPSGPSSAAAEWQRAAAKAAFSECTTAGPWAQPAGAQPSGQQHHILEDGAGGAKELLGPKSLAEQGLTDPFQAVVTSDDLAHFKPAPDVFFLAAKKLGLKPEECVPTRTGATSTPCKAQQPSGGTITIIINTITPQTRSLNLPMLEHAQ</sequence>
<reference evidence="1 2" key="1">
    <citation type="journal article" date="2010" name="Science">
        <title>Genomic analysis of organismal complexity in the multicellular green alga Volvox carteri.</title>
        <authorList>
            <person name="Prochnik S.E."/>
            <person name="Umen J."/>
            <person name="Nedelcu A.M."/>
            <person name="Hallmann A."/>
            <person name="Miller S.M."/>
            <person name="Nishii I."/>
            <person name="Ferris P."/>
            <person name="Kuo A."/>
            <person name="Mitros T."/>
            <person name="Fritz-Laylin L.K."/>
            <person name="Hellsten U."/>
            <person name="Chapman J."/>
            <person name="Simakov O."/>
            <person name="Rensing S.A."/>
            <person name="Terry A."/>
            <person name="Pangilinan J."/>
            <person name="Kapitonov V."/>
            <person name="Jurka J."/>
            <person name="Salamov A."/>
            <person name="Shapiro H."/>
            <person name="Schmutz J."/>
            <person name="Grimwood J."/>
            <person name="Lindquist E."/>
            <person name="Lucas S."/>
            <person name="Grigoriev I.V."/>
            <person name="Schmitt R."/>
            <person name="Kirk D."/>
            <person name="Rokhsar D.S."/>
        </authorList>
    </citation>
    <scope>NUCLEOTIDE SEQUENCE [LARGE SCALE GENOMIC DNA]</scope>
    <source>
        <strain evidence="2">f. Nagariensis / Eve</strain>
    </source>
</reference>